<dbReference type="EMBL" id="JASBQV010000003">
    <property type="protein sequence ID" value="MDI3233967.1"/>
    <property type="molecule type" value="Genomic_DNA"/>
</dbReference>
<accession>A0ABT6QZJ3</accession>
<keyword evidence="2" id="KW-1185">Reference proteome</keyword>
<evidence type="ECO:0000313" key="2">
    <source>
        <dbReference type="Proteomes" id="UP001243286"/>
    </source>
</evidence>
<dbReference type="Pfam" id="PF06338">
    <property type="entry name" value="ComK"/>
    <property type="match status" value="1"/>
</dbReference>
<comment type="caution">
    <text evidence="1">The sequence shown here is derived from an EMBL/GenBank/DDBJ whole genome shotgun (WGS) entry which is preliminary data.</text>
</comment>
<gene>
    <name evidence="1" type="ORF">QK289_03020</name>
</gene>
<organism evidence="1 2">
    <name type="scientific">Exiguobacterium antarcticum</name>
    <dbReference type="NCBI Taxonomy" id="132920"/>
    <lineage>
        <taxon>Bacteria</taxon>
        <taxon>Bacillati</taxon>
        <taxon>Bacillota</taxon>
        <taxon>Bacilli</taxon>
        <taxon>Bacillales</taxon>
        <taxon>Bacillales Family XII. Incertae Sedis</taxon>
        <taxon>Exiguobacterium</taxon>
    </lineage>
</organism>
<dbReference type="RefSeq" id="WP_014969714.1">
    <property type="nucleotide sequence ID" value="NZ_JANJYY010000003.1"/>
</dbReference>
<proteinExistence type="predicted"/>
<name>A0ABT6QZJ3_9BACL</name>
<dbReference type="InterPro" id="IPR010461">
    <property type="entry name" value="ComK"/>
</dbReference>
<reference evidence="1 2" key="1">
    <citation type="submission" date="2023-04" db="EMBL/GenBank/DDBJ databases">
        <title>Antarctic isolates genomes.</title>
        <authorList>
            <person name="Dimov S.G."/>
        </authorList>
    </citation>
    <scope>NUCLEOTIDE SEQUENCE [LARGE SCALE GENOMIC DNA]</scope>
    <source>
        <strain evidence="1 2">AL19</strain>
    </source>
</reference>
<protein>
    <submittedName>
        <fullName evidence="1">Competence protein ComK</fullName>
    </submittedName>
</protein>
<sequence>MRHKITEETLALIPKYGPYGEPQTLLIQEQSEVVLEGHPIKLIEESCLYFGSSMRGRIEAARHILGPNRKTPVLIDWKAQTIFFPTTAKEKAECIWINFKQMKTVQKIGKTVQVEFQTGQRIDTDASAYSIERQRIKTLELAYEMQRRFQEERPMTFNKAR</sequence>
<dbReference type="Proteomes" id="UP001243286">
    <property type="component" value="Unassembled WGS sequence"/>
</dbReference>
<evidence type="ECO:0000313" key="1">
    <source>
        <dbReference type="EMBL" id="MDI3233967.1"/>
    </source>
</evidence>